<dbReference type="AlphaFoldDB" id="A0AAD9QF00"/>
<comment type="similarity">
    <text evidence="2">Belongs to the MS4A family.</text>
</comment>
<keyword evidence="3 7" id="KW-0812">Transmembrane</keyword>
<feature type="region of interest" description="Disordered" evidence="6">
    <location>
        <begin position="173"/>
        <end position="280"/>
    </location>
</feature>
<dbReference type="InterPro" id="IPR030417">
    <property type="entry name" value="MS4A"/>
</dbReference>
<dbReference type="InterPro" id="IPR007237">
    <property type="entry name" value="CD20-like"/>
</dbReference>
<evidence type="ECO:0000256" key="2">
    <source>
        <dbReference type="ARBA" id="ARBA00009565"/>
    </source>
</evidence>
<comment type="subcellular location">
    <subcellularLocation>
        <location evidence="1">Membrane</location>
        <topology evidence="1">Multi-pass membrane protein</topology>
    </subcellularLocation>
</comment>
<dbReference type="PANTHER" id="PTHR23320">
    <property type="entry name" value="MEMBRANE-SPANNING 4-DOMAINS SUBFAMILY A MS4A -RELATED"/>
    <property type="match status" value="1"/>
</dbReference>
<sequence>MAEHFYSVKTALRVGIAQILAGLTSIGIGAYNTRNENHEAFIEFKPEGLPVWSGALFLISGGVGCLSYKRPKKSTIHVFLMLCILVAITSILMYWIIMPLIVKGEKPIEWNLYFGAFLGIVALIFVVSMKGSFVAFKASFFQYNCLSKAPQTQDSEPVELDSSSACMIRSTSLASDDTQQELREGRRVSRTSRSQRQASSMPHPYSNHSTPYSNHSAHSQHRPRGHSSQRSMERETRMIQIDTRPPPPPYQTLKLPHLPSYTELEISAPPPPYREKKDGR</sequence>
<evidence type="ECO:0000313" key="8">
    <source>
        <dbReference type="EMBL" id="KAK2560084.1"/>
    </source>
</evidence>
<name>A0AAD9QF00_ACRCE</name>
<comment type="caution">
    <text evidence="8">The sequence shown here is derived from an EMBL/GenBank/DDBJ whole genome shotgun (WGS) entry which is preliminary data.</text>
</comment>
<keyword evidence="4 7" id="KW-1133">Transmembrane helix</keyword>
<dbReference type="GO" id="GO:0016020">
    <property type="term" value="C:membrane"/>
    <property type="evidence" value="ECO:0007669"/>
    <property type="project" value="UniProtKB-SubCell"/>
</dbReference>
<dbReference type="PANTHER" id="PTHR23320:SF157">
    <property type="entry name" value="SI:CH1073-291C23.2"/>
    <property type="match status" value="1"/>
</dbReference>
<accession>A0AAD9QF00</accession>
<evidence type="ECO:0000256" key="7">
    <source>
        <dbReference type="SAM" id="Phobius"/>
    </source>
</evidence>
<reference evidence="8" key="1">
    <citation type="journal article" date="2023" name="G3 (Bethesda)">
        <title>Whole genome assembly and annotation of the endangered Caribbean coral Acropora cervicornis.</title>
        <authorList>
            <person name="Selwyn J.D."/>
            <person name="Vollmer S.V."/>
        </authorList>
    </citation>
    <scope>NUCLEOTIDE SEQUENCE</scope>
    <source>
        <strain evidence="8">K2</strain>
    </source>
</reference>
<feature type="transmembrane region" description="Helical" evidence="7">
    <location>
        <begin position="110"/>
        <end position="129"/>
    </location>
</feature>
<proteinExistence type="inferred from homology"/>
<evidence type="ECO:0000256" key="3">
    <source>
        <dbReference type="ARBA" id="ARBA00022692"/>
    </source>
</evidence>
<feature type="transmembrane region" description="Helical" evidence="7">
    <location>
        <begin position="75"/>
        <end position="98"/>
    </location>
</feature>
<feature type="transmembrane region" description="Helical" evidence="7">
    <location>
        <begin position="12"/>
        <end position="31"/>
    </location>
</feature>
<feature type="compositionally biased region" description="Low complexity" evidence="6">
    <location>
        <begin position="191"/>
        <end position="200"/>
    </location>
</feature>
<keyword evidence="9" id="KW-1185">Reference proteome</keyword>
<evidence type="ECO:0000313" key="9">
    <source>
        <dbReference type="Proteomes" id="UP001249851"/>
    </source>
</evidence>
<keyword evidence="5 7" id="KW-0472">Membrane</keyword>
<evidence type="ECO:0000256" key="4">
    <source>
        <dbReference type="ARBA" id="ARBA00022989"/>
    </source>
</evidence>
<evidence type="ECO:0000256" key="6">
    <source>
        <dbReference type="SAM" id="MobiDB-lite"/>
    </source>
</evidence>
<feature type="transmembrane region" description="Helical" evidence="7">
    <location>
        <begin position="51"/>
        <end position="68"/>
    </location>
</feature>
<gene>
    <name evidence="8" type="ORF">P5673_017042</name>
</gene>
<feature type="compositionally biased region" description="Polar residues" evidence="6">
    <location>
        <begin position="206"/>
        <end position="217"/>
    </location>
</feature>
<dbReference type="Pfam" id="PF04103">
    <property type="entry name" value="CD20"/>
    <property type="match status" value="1"/>
</dbReference>
<reference evidence="8" key="2">
    <citation type="journal article" date="2023" name="Science">
        <title>Genomic signatures of disease resistance in endangered staghorn corals.</title>
        <authorList>
            <person name="Vollmer S.V."/>
            <person name="Selwyn J.D."/>
            <person name="Despard B.A."/>
            <person name="Roesel C.L."/>
        </authorList>
    </citation>
    <scope>NUCLEOTIDE SEQUENCE</scope>
    <source>
        <strain evidence="8">K2</strain>
    </source>
</reference>
<organism evidence="8 9">
    <name type="scientific">Acropora cervicornis</name>
    <name type="common">Staghorn coral</name>
    <dbReference type="NCBI Taxonomy" id="6130"/>
    <lineage>
        <taxon>Eukaryota</taxon>
        <taxon>Metazoa</taxon>
        <taxon>Cnidaria</taxon>
        <taxon>Anthozoa</taxon>
        <taxon>Hexacorallia</taxon>
        <taxon>Scleractinia</taxon>
        <taxon>Astrocoeniina</taxon>
        <taxon>Acroporidae</taxon>
        <taxon>Acropora</taxon>
    </lineage>
</organism>
<feature type="compositionally biased region" description="Basic residues" evidence="6">
    <location>
        <begin position="218"/>
        <end position="227"/>
    </location>
</feature>
<dbReference type="EMBL" id="JARQWQ010000037">
    <property type="protein sequence ID" value="KAK2560084.1"/>
    <property type="molecule type" value="Genomic_DNA"/>
</dbReference>
<evidence type="ECO:0000256" key="1">
    <source>
        <dbReference type="ARBA" id="ARBA00004141"/>
    </source>
</evidence>
<protein>
    <submittedName>
        <fullName evidence="8">Uncharacterized protein</fullName>
    </submittedName>
</protein>
<dbReference type="Proteomes" id="UP001249851">
    <property type="component" value="Unassembled WGS sequence"/>
</dbReference>
<evidence type="ECO:0000256" key="5">
    <source>
        <dbReference type="ARBA" id="ARBA00023136"/>
    </source>
</evidence>